<name>A0A133ZX97_9FIRM</name>
<evidence type="ECO:0000313" key="1">
    <source>
        <dbReference type="EMBL" id="KXB60067.1"/>
    </source>
</evidence>
<comment type="caution">
    <text evidence="1">The sequence shown here is derived from an EMBL/GenBank/DDBJ whole genome shotgun (WGS) entry which is preliminary data.</text>
</comment>
<reference evidence="2" key="1">
    <citation type="submission" date="2016-01" db="EMBL/GenBank/DDBJ databases">
        <authorList>
            <person name="Mitreva M."/>
            <person name="Pepin K.H."/>
            <person name="Mihindukulasuriya K.A."/>
            <person name="Fulton R."/>
            <person name="Fronick C."/>
            <person name="O'Laughlin M."/>
            <person name="Miner T."/>
            <person name="Herter B."/>
            <person name="Rosa B.A."/>
            <person name="Cordes M."/>
            <person name="Tomlinson C."/>
            <person name="Wollam A."/>
            <person name="Palsikar V.B."/>
            <person name="Mardis E.R."/>
            <person name="Wilson R.K."/>
        </authorList>
    </citation>
    <scope>NUCLEOTIDE SEQUENCE [LARGE SCALE GENOMIC DNA]</scope>
    <source>
        <strain evidence="2">DNF00896</strain>
    </source>
</reference>
<proteinExistence type="predicted"/>
<dbReference type="PATRIC" id="fig|467210.3.peg.715"/>
<evidence type="ECO:0000313" key="2">
    <source>
        <dbReference type="Proteomes" id="UP000070394"/>
    </source>
</evidence>
<dbReference type="EMBL" id="LSDA01000019">
    <property type="protein sequence ID" value="KXB60067.1"/>
    <property type="molecule type" value="Genomic_DNA"/>
</dbReference>
<gene>
    <name evidence="1" type="ORF">HMPREF1866_00723</name>
</gene>
<dbReference type="AlphaFoldDB" id="A0A133ZX97"/>
<organism evidence="1 2">
    <name type="scientific">Lachnoanaerobaculum saburreum</name>
    <dbReference type="NCBI Taxonomy" id="467210"/>
    <lineage>
        <taxon>Bacteria</taxon>
        <taxon>Bacillati</taxon>
        <taxon>Bacillota</taxon>
        <taxon>Clostridia</taxon>
        <taxon>Lachnospirales</taxon>
        <taxon>Lachnospiraceae</taxon>
        <taxon>Lachnoanaerobaculum</taxon>
    </lineage>
</organism>
<dbReference type="STRING" id="467210.HMPREF1866_00723"/>
<dbReference type="Proteomes" id="UP000070394">
    <property type="component" value="Unassembled WGS sequence"/>
</dbReference>
<protein>
    <submittedName>
        <fullName evidence="1">Uncharacterized protein</fullName>
    </submittedName>
</protein>
<sequence length="39" mass="4771">MIKSLTYKFCLFVGLFLISQIVHRITDFFKFHFSLRLYP</sequence>
<keyword evidence="2" id="KW-1185">Reference proteome</keyword>
<accession>A0A133ZX97</accession>